<proteinExistence type="predicted"/>
<evidence type="ECO:0000313" key="1">
    <source>
        <dbReference type="EMBL" id="RNA37869.1"/>
    </source>
</evidence>
<keyword evidence="2" id="KW-1185">Reference proteome</keyword>
<gene>
    <name evidence="1" type="ORF">BpHYR1_007207</name>
</gene>
<name>A0A3M7SQ56_BRAPC</name>
<sequence length="78" mass="9328">MKESKHLLNVNLTPPVLRVPNQVFKVPTSQKMTLFSHKNMNNFLNHLNSMCGYCTKEIERSFRIWWFVFITQIIMKNN</sequence>
<dbReference type="EMBL" id="REGN01000965">
    <property type="protein sequence ID" value="RNA37869.1"/>
    <property type="molecule type" value="Genomic_DNA"/>
</dbReference>
<comment type="caution">
    <text evidence="1">The sequence shown here is derived from an EMBL/GenBank/DDBJ whole genome shotgun (WGS) entry which is preliminary data.</text>
</comment>
<evidence type="ECO:0000313" key="2">
    <source>
        <dbReference type="Proteomes" id="UP000276133"/>
    </source>
</evidence>
<organism evidence="1 2">
    <name type="scientific">Brachionus plicatilis</name>
    <name type="common">Marine rotifer</name>
    <name type="synonym">Brachionus muelleri</name>
    <dbReference type="NCBI Taxonomy" id="10195"/>
    <lineage>
        <taxon>Eukaryota</taxon>
        <taxon>Metazoa</taxon>
        <taxon>Spiralia</taxon>
        <taxon>Gnathifera</taxon>
        <taxon>Rotifera</taxon>
        <taxon>Eurotatoria</taxon>
        <taxon>Monogononta</taxon>
        <taxon>Pseudotrocha</taxon>
        <taxon>Ploima</taxon>
        <taxon>Brachionidae</taxon>
        <taxon>Brachionus</taxon>
    </lineage>
</organism>
<reference evidence="1 2" key="1">
    <citation type="journal article" date="2018" name="Sci. Rep.">
        <title>Genomic signatures of local adaptation to the degree of environmental predictability in rotifers.</title>
        <authorList>
            <person name="Franch-Gras L."/>
            <person name="Hahn C."/>
            <person name="Garcia-Roger E.M."/>
            <person name="Carmona M.J."/>
            <person name="Serra M."/>
            <person name="Gomez A."/>
        </authorList>
    </citation>
    <scope>NUCLEOTIDE SEQUENCE [LARGE SCALE GENOMIC DNA]</scope>
    <source>
        <strain evidence="1">HYR1</strain>
    </source>
</reference>
<accession>A0A3M7SQ56</accession>
<protein>
    <submittedName>
        <fullName evidence="1">Uncharacterized protein</fullName>
    </submittedName>
</protein>
<dbReference type="Proteomes" id="UP000276133">
    <property type="component" value="Unassembled WGS sequence"/>
</dbReference>
<dbReference type="AlphaFoldDB" id="A0A3M7SQ56"/>